<accession>A0A0C9TN94</accession>
<feature type="signal peptide" evidence="1">
    <location>
        <begin position="1"/>
        <end position="18"/>
    </location>
</feature>
<dbReference type="HOGENOM" id="CLU_1125134_0_0_1"/>
<name>A0A0C9TN94_SPHS4</name>
<dbReference type="Proteomes" id="UP000054279">
    <property type="component" value="Unassembled WGS sequence"/>
</dbReference>
<proteinExistence type="predicted"/>
<gene>
    <name evidence="2" type="ORF">M422DRAFT_266840</name>
</gene>
<organism evidence="2 3">
    <name type="scientific">Sphaerobolus stellatus (strain SS14)</name>
    <dbReference type="NCBI Taxonomy" id="990650"/>
    <lineage>
        <taxon>Eukaryota</taxon>
        <taxon>Fungi</taxon>
        <taxon>Dikarya</taxon>
        <taxon>Basidiomycota</taxon>
        <taxon>Agaricomycotina</taxon>
        <taxon>Agaricomycetes</taxon>
        <taxon>Phallomycetidae</taxon>
        <taxon>Geastrales</taxon>
        <taxon>Sphaerobolaceae</taxon>
        <taxon>Sphaerobolus</taxon>
    </lineage>
</organism>
<protein>
    <submittedName>
        <fullName evidence="2">Uncharacterized protein</fullName>
    </submittedName>
</protein>
<dbReference type="OrthoDB" id="2317741at2759"/>
<keyword evidence="1" id="KW-0732">Signal</keyword>
<reference evidence="2 3" key="1">
    <citation type="submission" date="2014-06" db="EMBL/GenBank/DDBJ databases">
        <title>Evolutionary Origins and Diversification of the Mycorrhizal Mutualists.</title>
        <authorList>
            <consortium name="DOE Joint Genome Institute"/>
            <consortium name="Mycorrhizal Genomics Consortium"/>
            <person name="Kohler A."/>
            <person name="Kuo A."/>
            <person name="Nagy L.G."/>
            <person name="Floudas D."/>
            <person name="Copeland A."/>
            <person name="Barry K.W."/>
            <person name="Cichocki N."/>
            <person name="Veneault-Fourrey C."/>
            <person name="LaButti K."/>
            <person name="Lindquist E.A."/>
            <person name="Lipzen A."/>
            <person name="Lundell T."/>
            <person name="Morin E."/>
            <person name="Murat C."/>
            <person name="Riley R."/>
            <person name="Ohm R."/>
            <person name="Sun H."/>
            <person name="Tunlid A."/>
            <person name="Henrissat B."/>
            <person name="Grigoriev I.V."/>
            <person name="Hibbett D.S."/>
            <person name="Martin F."/>
        </authorList>
    </citation>
    <scope>NUCLEOTIDE SEQUENCE [LARGE SCALE GENOMIC DNA]</scope>
    <source>
        <strain evidence="2 3">SS14</strain>
    </source>
</reference>
<evidence type="ECO:0000256" key="1">
    <source>
        <dbReference type="SAM" id="SignalP"/>
    </source>
</evidence>
<feature type="chain" id="PRO_5002213862" evidence="1">
    <location>
        <begin position="19"/>
        <end position="247"/>
    </location>
</feature>
<evidence type="ECO:0000313" key="2">
    <source>
        <dbReference type="EMBL" id="KIJ31463.1"/>
    </source>
</evidence>
<dbReference type="AlphaFoldDB" id="A0A0C9TN94"/>
<sequence>MKLGTLASITVAVGFAAAQTSYVSPASPVATGNPLEQAVGIPSRPGGSGNIYVPRIIEPNAGTVWSAGETRNVTWDLGSAPNQTSNLGTVQLKNRYVAVYAPRILAEGFSLLDGTAAVLVPNDGLISTRNDWQIVLFGDSGNVSDDFIILVNDGRDFPPPPRFTAVLSGYPPSRTPHYCGEACGVFRSTSIQARENTVTTATSATTSANTVTTTTSNTATTASVNTMTTRSANTVTGATTNTTAINP</sequence>
<keyword evidence="3" id="KW-1185">Reference proteome</keyword>
<evidence type="ECO:0000313" key="3">
    <source>
        <dbReference type="Proteomes" id="UP000054279"/>
    </source>
</evidence>
<dbReference type="EMBL" id="KN837242">
    <property type="protein sequence ID" value="KIJ31463.1"/>
    <property type="molecule type" value="Genomic_DNA"/>
</dbReference>